<evidence type="ECO:0000259" key="3">
    <source>
        <dbReference type="Pfam" id="PF01464"/>
    </source>
</evidence>
<evidence type="ECO:0000256" key="1">
    <source>
        <dbReference type="ARBA" id="ARBA00007734"/>
    </source>
</evidence>
<comment type="similarity">
    <text evidence="2">Belongs to the virb1 family.</text>
</comment>
<comment type="caution">
    <text evidence="4">The sequence shown here is derived from an EMBL/GenBank/DDBJ whole genome shotgun (WGS) entry which is preliminary data.</text>
</comment>
<keyword evidence="5" id="KW-1185">Reference proteome</keyword>
<gene>
    <name evidence="4" type="ORF">GCM10022280_10600</name>
</gene>
<protein>
    <recommendedName>
        <fullName evidence="3">Transglycosylase SLT domain-containing protein</fullName>
    </recommendedName>
</protein>
<comment type="similarity">
    <text evidence="1">Belongs to the transglycosylase Slt family.</text>
</comment>
<sequence>MLTKAADRPGQALAAALPELAGELELPAEAITLTTPSAAPVAYAALVEQVAETHQISPALLEAVVWQESRWRHNARSPVGAIGLAQLMPGTARDLGVNPLDPAANLAGGARYLRQQLDRFGGDVERALAAYNAGPGRVLRASGIPRIRETQNYVRSIVDRLSGSTK</sequence>
<dbReference type="CDD" id="cd00254">
    <property type="entry name" value="LT-like"/>
    <property type="match status" value="1"/>
</dbReference>
<organism evidence="4 5">
    <name type="scientific">Sphingomonas swuensis</name>
    <dbReference type="NCBI Taxonomy" id="977800"/>
    <lineage>
        <taxon>Bacteria</taxon>
        <taxon>Pseudomonadati</taxon>
        <taxon>Pseudomonadota</taxon>
        <taxon>Alphaproteobacteria</taxon>
        <taxon>Sphingomonadales</taxon>
        <taxon>Sphingomonadaceae</taxon>
        <taxon>Sphingomonas</taxon>
    </lineage>
</organism>
<dbReference type="Gene3D" id="1.10.530.10">
    <property type="match status" value="1"/>
</dbReference>
<dbReference type="Proteomes" id="UP001500235">
    <property type="component" value="Unassembled WGS sequence"/>
</dbReference>
<dbReference type="Pfam" id="PF01464">
    <property type="entry name" value="SLT"/>
    <property type="match status" value="1"/>
</dbReference>
<dbReference type="InterPro" id="IPR008258">
    <property type="entry name" value="Transglycosylase_SLT_dom_1"/>
</dbReference>
<proteinExistence type="inferred from homology"/>
<feature type="domain" description="Transglycosylase SLT" evidence="3">
    <location>
        <begin position="47"/>
        <end position="153"/>
    </location>
</feature>
<dbReference type="PANTHER" id="PTHR37423:SF2">
    <property type="entry name" value="MEMBRANE-BOUND LYTIC MUREIN TRANSGLYCOSYLASE C"/>
    <property type="match status" value="1"/>
</dbReference>
<evidence type="ECO:0000313" key="4">
    <source>
        <dbReference type="EMBL" id="GAA4014101.1"/>
    </source>
</evidence>
<dbReference type="EMBL" id="BAABBQ010000001">
    <property type="protein sequence ID" value="GAA4014101.1"/>
    <property type="molecule type" value="Genomic_DNA"/>
</dbReference>
<evidence type="ECO:0000256" key="2">
    <source>
        <dbReference type="ARBA" id="ARBA00009387"/>
    </source>
</evidence>
<dbReference type="SUPFAM" id="SSF53955">
    <property type="entry name" value="Lysozyme-like"/>
    <property type="match status" value="1"/>
</dbReference>
<accession>A0ABP7SNF8</accession>
<dbReference type="PANTHER" id="PTHR37423">
    <property type="entry name" value="SOLUBLE LYTIC MUREIN TRANSGLYCOSYLASE-RELATED"/>
    <property type="match status" value="1"/>
</dbReference>
<dbReference type="InterPro" id="IPR023346">
    <property type="entry name" value="Lysozyme-like_dom_sf"/>
</dbReference>
<evidence type="ECO:0000313" key="5">
    <source>
        <dbReference type="Proteomes" id="UP001500235"/>
    </source>
</evidence>
<reference evidence="5" key="1">
    <citation type="journal article" date="2019" name="Int. J. Syst. Evol. Microbiol.">
        <title>The Global Catalogue of Microorganisms (GCM) 10K type strain sequencing project: providing services to taxonomists for standard genome sequencing and annotation.</title>
        <authorList>
            <consortium name="The Broad Institute Genomics Platform"/>
            <consortium name="The Broad Institute Genome Sequencing Center for Infectious Disease"/>
            <person name="Wu L."/>
            <person name="Ma J."/>
        </authorList>
    </citation>
    <scope>NUCLEOTIDE SEQUENCE [LARGE SCALE GENOMIC DNA]</scope>
    <source>
        <strain evidence="5">JCM 17563</strain>
    </source>
</reference>
<name>A0ABP7SNF8_9SPHN</name>